<dbReference type="GO" id="GO:0016987">
    <property type="term" value="F:sigma factor activity"/>
    <property type="evidence" value="ECO:0007669"/>
    <property type="project" value="UniProtKB-KW"/>
</dbReference>
<dbReference type="PANTHER" id="PTHR43133:SF46">
    <property type="entry name" value="RNA POLYMERASE SIGMA-70 FACTOR ECF SUBFAMILY"/>
    <property type="match status" value="1"/>
</dbReference>
<keyword evidence="3 6" id="KW-0731">Sigma factor</keyword>
<evidence type="ECO:0000259" key="7">
    <source>
        <dbReference type="Pfam" id="PF04542"/>
    </source>
</evidence>
<dbReference type="EMBL" id="FNDX01000039">
    <property type="protein sequence ID" value="SDK35913.1"/>
    <property type="molecule type" value="Genomic_DNA"/>
</dbReference>
<dbReference type="InterPro" id="IPR039425">
    <property type="entry name" value="RNA_pol_sigma-70-like"/>
</dbReference>
<dbReference type="STRING" id="1174501.SAMN05216192_13954"/>
<dbReference type="InterPro" id="IPR013324">
    <property type="entry name" value="RNA_pol_sigma_r3/r4-like"/>
</dbReference>
<evidence type="ECO:0000256" key="4">
    <source>
        <dbReference type="ARBA" id="ARBA00023125"/>
    </source>
</evidence>
<dbReference type="PANTHER" id="PTHR43133">
    <property type="entry name" value="RNA POLYMERASE ECF-TYPE SIGMA FACTO"/>
    <property type="match status" value="1"/>
</dbReference>
<dbReference type="Gene3D" id="1.10.1740.10">
    <property type="match status" value="1"/>
</dbReference>
<proteinExistence type="inferred from homology"/>
<accession>A0A1G9B8W6</accession>
<dbReference type="RefSeq" id="WP_090718117.1">
    <property type="nucleotide sequence ID" value="NZ_CBCSKY010000040.1"/>
</dbReference>
<protein>
    <recommendedName>
        <fullName evidence="6">RNA polymerase sigma factor</fullName>
    </recommendedName>
</protein>
<keyword evidence="2 6" id="KW-0805">Transcription regulation</keyword>
<evidence type="ECO:0000313" key="10">
    <source>
        <dbReference type="Proteomes" id="UP000199050"/>
    </source>
</evidence>
<dbReference type="Proteomes" id="UP000199050">
    <property type="component" value="Unassembled WGS sequence"/>
</dbReference>
<dbReference type="Pfam" id="PF08281">
    <property type="entry name" value="Sigma70_r4_2"/>
    <property type="match status" value="1"/>
</dbReference>
<dbReference type="GO" id="GO:0003677">
    <property type="term" value="F:DNA binding"/>
    <property type="evidence" value="ECO:0007669"/>
    <property type="project" value="UniProtKB-KW"/>
</dbReference>
<dbReference type="InterPro" id="IPR000838">
    <property type="entry name" value="RNA_pol_sigma70_ECF_CS"/>
</dbReference>
<evidence type="ECO:0000256" key="5">
    <source>
        <dbReference type="ARBA" id="ARBA00023163"/>
    </source>
</evidence>
<dbReference type="InterPro" id="IPR007627">
    <property type="entry name" value="RNA_pol_sigma70_r2"/>
</dbReference>
<evidence type="ECO:0000256" key="3">
    <source>
        <dbReference type="ARBA" id="ARBA00023082"/>
    </source>
</evidence>
<reference evidence="10" key="1">
    <citation type="submission" date="2016-10" db="EMBL/GenBank/DDBJ databases">
        <authorList>
            <person name="Varghese N."/>
            <person name="Submissions S."/>
        </authorList>
    </citation>
    <scope>NUCLEOTIDE SEQUENCE [LARGE SCALE GENOMIC DNA]</scope>
    <source>
        <strain evidence="10">CGMCC 1.11012</strain>
    </source>
</reference>
<dbReference type="InterPro" id="IPR036388">
    <property type="entry name" value="WH-like_DNA-bd_sf"/>
</dbReference>
<dbReference type="PROSITE" id="PS01063">
    <property type="entry name" value="SIGMA70_ECF"/>
    <property type="match status" value="1"/>
</dbReference>
<dbReference type="GO" id="GO:0006352">
    <property type="term" value="P:DNA-templated transcription initiation"/>
    <property type="evidence" value="ECO:0007669"/>
    <property type="project" value="InterPro"/>
</dbReference>
<name>A0A1G9B8W6_9BACL</name>
<organism evidence="9 10">
    <name type="scientific">Paenibacillus typhae</name>
    <dbReference type="NCBI Taxonomy" id="1174501"/>
    <lineage>
        <taxon>Bacteria</taxon>
        <taxon>Bacillati</taxon>
        <taxon>Bacillota</taxon>
        <taxon>Bacilli</taxon>
        <taxon>Bacillales</taxon>
        <taxon>Paenibacillaceae</taxon>
        <taxon>Paenibacillus</taxon>
    </lineage>
</organism>
<keyword evidence="5 6" id="KW-0804">Transcription</keyword>
<evidence type="ECO:0000256" key="1">
    <source>
        <dbReference type="ARBA" id="ARBA00010641"/>
    </source>
</evidence>
<evidence type="ECO:0000259" key="8">
    <source>
        <dbReference type="Pfam" id="PF08281"/>
    </source>
</evidence>
<dbReference type="SUPFAM" id="SSF88659">
    <property type="entry name" value="Sigma3 and sigma4 domains of RNA polymerase sigma factors"/>
    <property type="match status" value="1"/>
</dbReference>
<dbReference type="InterPro" id="IPR013325">
    <property type="entry name" value="RNA_pol_sigma_r2"/>
</dbReference>
<keyword evidence="10" id="KW-1185">Reference proteome</keyword>
<keyword evidence="4 6" id="KW-0238">DNA-binding</keyword>
<dbReference type="NCBIfam" id="TIGR02937">
    <property type="entry name" value="sigma70-ECF"/>
    <property type="match status" value="1"/>
</dbReference>
<dbReference type="InterPro" id="IPR014284">
    <property type="entry name" value="RNA_pol_sigma-70_dom"/>
</dbReference>
<dbReference type="CDD" id="cd06171">
    <property type="entry name" value="Sigma70_r4"/>
    <property type="match status" value="1"/>
</dbReference>
<dbReference type="GO" id="GO:0006950">
    <property type="term" value="P:response to stress"/>
    <property type="evidence" value="ECO:0007669"/>
    <property type="project" value="UniProtKB-ARBA"/>
</dbReference>
<evidence type="ECO:0000256" key="2">
    <source>
        <dbReference type="ARBA" id="ARBA00023015"/>
    </source>
</evidence>
<evidence type="ECO:0000256" key="6">
    <source>
        <dbReference type="RuleBase" id="RU000716"/>
    </source>
</evidence>
<dbReference type="Pfam" id="PF04542">
    <property type="entry name" value="Sigma70_r2"/>
    <property type="match status" value="1"/>
</dbReference>
<dbReference type="AlphaFoldDB" id="A0A1G9B8W6"/>
<evidence type="ECO:0000313" key="9">
    <source>
        <dbReference type="EMBL" id="SDK35913.1"/>
    </source>
</evidence>
<dbReference type="InterPro" id="IPR013249">
    <property type="entry name" value="RNA_pol_sigma70_r4_t2"/>
</dbReference>
<dbReference type="SUPFAM" id="SSF88946">
    <property type="entry name" value="Sigma2 domain of RNA polymerase sigma factors"/>
    <property type="match status" value="1"/>
</dbReference>
<feature type="domain" description="RNA polymerase sigma-70 region 2" evidence="7">
    <location>
        <begin position="20"/>
        <end position="81"/>
    </location>
</feature>
<feature type="domain" description="RNA polymerase sigma factor 70 region 4 type 2" evidence="8">
    <location>
        <begin position="116"/>
        <end position="166"/>
    </location>
</feature>
<dbReference type="OrthoDB" id="9794508at2"/>
<gene>
    <name evidence="9" type="ORF">SAMN05216192_13954</name>
</gene>
<dbReference type="Gene3D" id="1.10.10.10">
    <property type="entry name" value="Winged helix-like DNA-binding domain superfamily/Winged helix DNA-binding domain"/>
    <property type="match status" value="1"/>
</dbReference>
<sequence>MSMERNNVATMSAGALQTLMEIYGEDVWNYAFFLSRSSSAADDIAQETFIRAYKYMHAFRGEASVKTWLLRITRNRWYTYHSSSFMKRVTLLAAPDSTRTAQSAENAYMDESLSSEVWQLVLRLPRKYREILMLHAHYEMTMEELAHTLNISLSAAKSRLHRARQKASEYWEKELNGNG</sequence>
<comment type="similarity">
    <text evidence="1 6">Belongs to the sigma-70 factor family. ECF subfamily.</text>
</comment>